<dbReference type="EMBL" id="JAAQHG020000021">
    <property type="protein sequence ID" value="KAL1585097.1"/>
    <property type="molecule type" value="Genomic_DNA"/>
</dbReference>
<reference evidence="2 3" key="1">
    <citation type="journal article" date="2020" name="Microbiol. Resour. Announc.">
        <title>Draft Genome Sequence of a Cladosporium Species Isolated from the Mesophotic Ascidian Didemnum maculosum.</title>
        <authorList>
            <person name="Gioti A."/>
            <person name="Siaperas R."/>
            <person name="Nikolaivits E."/>
            <person name="Le Goff G."/>
            <person name="Ouazzani J."/>
            <person name="Kotoulas G."/>
            <person name="Topakas E."/>
        </authorList>
    </citation>
    <scope>NUCLEOTIDE SEQUENCE [LARGE SCALE GENOMIC DNA]</scope>
    <source>
        <strain evidence="2 3">TM138-S3</strain>
    </source>
</reference>
<feature type="region of interest" description="Disordered" evidence="1">
    <location>
        <begin position="129"/>
        <end position="160"/>
    </location>
</feature>
<comment type="caution">
    <text evidence="2">The sequence shown here is derived from an EMBL/GenBank/DDBJ whole genome shotgun (WGS) entry which is preliminary data.</text>
</comment>
<feature type="compositionally biased region" description="Basic and acidic residues" evidence="1">
    <location>
        <begin position="17"/>
        <end position="26"/>
    </location>
</feature>
<evidence type="ECO:0000256" key="1">
    <source>
        <dbReference type="SAM" id="MobiDB-lite"/>
    </source>
</evidence>
<dbReference type="Proteomes" id="UP000803884">
    <property type="component" value="Unassembled WGS sequence"/>
</dbReference>
<proteinExistence type="predicted"/>
<feature type="region of interest" description="Disordered" evidence="1">
    <location>
        <begin position="1"/>
        <end position="29"/>
    </location>
</feature>
<organism evidence="2 3">
    <name type="scientific">Cladosporium halotolerans</name>
    <dbReference type="NCBI Taxonomy" id="1052096"/>
    <lineage>
        <taxon>Eukaryota</taxon>
        <taxon>Fungi</taxon>
        <taxon>Dikarya</taxon>
        <taxon>Ascomycota</taxon>
        <taxon>Pezizomycotina</taxon>
        <taxon>Dothideomycetes</taxon>
        <taxon>Dothideomycetidae</taxon>
        <taxon>Cladosporiales</taxon>
        <taxon>Cladosporiaceae</taxon>
        <taxon>Cladosporium</taxon>
    </lineage>
</organism>
<gene>
    <name evidence="2" type="ORF">WHR41_06428</name>
</gene>
<protein>
    <submittedName>
        <fullName evidence="2">Uncharacterized protein</fullName>
    </submittedName>
</protein>
<sequence>MAEPPSYEESTAGSRTSTDRKGDRKTPQAWSIREQVGLSRTQHVALIVSQIVDHIRERAERGLSKTTLILIPSDQDATRKGLLVGFPDGDIPTMIQFEGGQNSTQFWSQGEALSELQTQLWRALSDGMPVEPATEQPRQIIPQPPPPPKKSSWFGRKSSKTPEVVHEVQPASSSSCPVTVDVQLDEVHFRSETEFGLYETLRAKAVIATVVIR</sequence>
<dbReference type="GeneID" id="96007871"/>
<name>A0AB34KN24_9PEZI</name>
<dbReference type="AlphaFoldDB" id="A0AB34KN24"/>
<dbReference type="RefSeq" id="XP_069228203.1">
    <property type="nucleotide sequence ID" value="XM_069375033.1"/>
</dbReference>
<evidence type="ECO:0000313" key="2">
    <source>
        <dbReference type="EMBL" id="KAL1585097.1"/>
    </source>
</evidence>
<keyword evidence="3" id="KW-1185">Reference proteome</keyword>
<evidence type="ECO:0000313" key="3">
    <source>
        <dbReference type="Proteomes" id="UP000803884"/>
    </source>
</evidence>
<accession>A0AB34KN24</accession>